<accession>A0A1M2W6Y6</accession>
<dbReference type="AlphaFoldDB" id="A0A1M2W6Y6"/>
<gene>
    <name evidence="2" type="ORF">TRAPUB_5921</name>
</gene>
<dbReference type="Proteomes" id="UP000184267">
    <property type="component" value="Unassembled WGS sequence"/>
</dbReference>
<keyword evidence="3" id="KW-1185">Reference proteome</keyword>
<evidence type="ECO:0000313" key="3">
    <source>
        <dbReference type="Proteomes" id="UP000184267"/>
    </source>
</evidence>
<name>A0A1M2W6Y6_TRAPU</name>
<organism evidence="2 3">
    <name type="scientific">Trametes pubescens</name>
    <name type="common">White-rot fungus</name>
    <dbReference type="NCBI Taxonomy" id="154538"/>
    <lineage>
        <taxon>Eukaryota</taxon>
        <taxon>Fungi</taxon>
        <taxon>Dikarya</taxon>
        <taxon>Basidiomycota</taxon>
        <taxon>Agaricomycotina</taxon>
        <taxon>Agaricomycetes</taxon>
        <taxon>Polyporales</taxon>
        <taxon>Polyporaceae</taxon>
        <taxon>Trametes</taxon>
    </lineage>
</organism>
<evidence type="ECO:0000256" key="1">
    <source>
        <dbReference type="SAM" id="MobiDB-lite"/>
    </source>
</evidence>
<sequence length="86" mass="8978">MPPDAYNTSALSNVSCARVPSLSAASSANAPSSISAPTAAFAKALDQSTLTEGAREEWSSGLQTVWKDDGHRTRSKGKGKRRAPSE</sequence>
<feature type="region of interest" description="Disordered" evidence="1">
    <location>
        <begin position="52"/>
        <end position="86"/>
    </location>
</feature>
<comment type="caution">
    <text evidence="2">The sequence shown here is derived from an EMBL/GenBank/DDBJ whole genome shotgun (WGS) entry which is preliminary data.</text>
</comment>
<evidence type="ECO:0000313" key="2">
    <source>
        <dbReference type="EMBL" id="OJT15593.1"/>
    </source>
</evidence>
<proteinExistence type="predicted"/>
<dbReference type="EMBL" id="MNAD01000147">
    <property type="protein sequence ID" value="OJT15593.1"/>
    <property type="molecule type" value="Genomic_DNA"/>
</dbReference>
<feature type="compositionally biased region" description="Basic residues" evidence="1">
    <location>
        <begin position="73"/>
        <end position="86"/>
    </location>
</feature>
<protein>
    <submittedName>
        <fullName evidence="2">Uncharacterized protein</fullName>
    </submittedName>
</protein>
<reference evidence="2 3" key="1">
    <citation type="submission" date="2016-10" db="EMBL/GenBank/DDBJ databases">
        <title>Genome sequence of the basidiomycete white-rot fungus Trametes pubescens.</title>
        <authorList>
            <person name="Makela M.R."/>
            <person name="Granchi Z."/>
            <person name="Peng M."/>
            <person name="De Vries R.P."/>
            <person name="Grigoriev I."/>
            <person name="Riley R."/>
            <person name="Hilden K."/>
        </authorList>
    </citation>
    <scope>NUCLEOTIDE SEQUENCE [LARGE SCALE GENOMIC DNA]</scope>
    <source>
        <strain evidence="2 3">FBCC735</strain>
    </source>
</reference>